<sequence>MKLITILLTAFFLIQCNAPQTEGISFSETTFSQNESQDRWLENTKDELQILTYAENADSEKLNAFYQQKAKYIFLIGGGCFTAEPSELEAKIAKDTLFIIWHQPKSPCPQVGERSQTNMALEIDKKLYPNYKSFKVIIKEE</sequence>
<evidence type="ECO:0000313" key="2">
    <source>
        <dbReference type="Proteomes" id="UP001163731"/>
    </source>
</evidence>
<organism evidence="1 2">
    <name type="scientific">Chryseobacterium kimseyorum</name>
    <dbReference type="NCBI Taxonomy" id="2984028"/>
    <lineage>
        <taxon>Bacteria</taxon>
        <taxon>Pseudomonadati</taxon>
        <taxon>Bacteroidota</taxon>
        <taxon>Flavobacteriia</taxon>
        <taxon>Flavobacteriales</taxon>
        <taxon>Weeksellaceae</taxon>
        <taxon>Chryseobacterium group</taxon>
        <taxon>Chryseobacterium</taxon>
    </lineage>
</organism>
<comment type="caution">
    <text evidence="1">The sequence shown here is derived from an EMBL/GenBank/DDBJ whole genome shotgun (WGS) entry which is preliminary data.</text>
</comment>
<accession>A0ABT3HT88</accession>
<evidence type="ECO:0000313" key="1">
    <source>
        <dbReference type="EMBL" id="MCW3167006.1"/>
    </source>
</evidence>
<dbReference type="EMBL" id="JAPDHW010000001">
    <property type="protein sequence ID" value="MCW3167006.1"/>
    <property type="molecule type" value="Genomic_DNA"/>
</dbReference>
<gene>
    <name evidence="1" type="ORF">OMO38_00565</name>
</gene>
<proteinExistence type="predicted"/>
<dbReference type="RefSeq" id="WP_264748304.1">
    <property type="nucleotide sequence ID" value="NZ_JAPDHW010000001.1"/>
</dbReference>
<protein>
    <recommendedName>
        <fullName evidence="3">Lipoprotein</fullName>
    </recommendedName>
</protein>
<keyword evidence="2" id="KW-1185">Reference proteome</keyword>
<name>A0ABT3HT88_9FLAO</name>
<dbReference type="Proteomes" id="UP001163731">
    <property type="component" value="Unassembled WGS sequence"/>
</dbReference>
<reference evidence="1" key="1">
    <citation type="submission" date="2022-10" db="EMBL/GenBank/DDBJ databases">
        <title>Chryseobacterium babae sp. nov. isolated from the gut of the beetle Oryctes rhinoceros, and Chryseobacterium kimseyorum sp. nov., isolated from a stick insect rearing cage.</title>
        <authorList>
            <person name="Shelomi M."/>
            <person name="Han C.-J."/>
            <person name="Chen W.-M."/>
            <person name="Chen H.-K."/>
            <person name="Liaw S.-J."/>
            <person name="Muhle E."/>
            <person name="Clermont D."/>
        </authorList>
    </citation>
    <scope>NUCLEOTIDE SEQUENCE</scope>
    <source>
        <strain evidence="1">09-1422</strain>
    </source>
</reference>
<evidence type="ECO:0008006" key="3">
    <source>
        <dbReference type="Google" id="ProtNLM"/>
    </source>
</evidence>